<dbReference type="Gene3D" id="3.60.20.40">
    <property type="match status" value="1"/>
</dbReference>
<evidence type="ECO:0008006" key="5">
    <source>
        <dbReference type="Google" id="ProtNLM"/>
    </source>
</evidence>
<dbReference type="EMBL" id="CAUEEQ010059790">
    <property type="protein sequence ID" value="CAJ0964291.1"/>
    <property type="molecule type" value="Genomic_DNA"/>
</dbReference>
<dbReference type="PANTHER" id="PTHR47278:SF1">
    <property type="entry name" value="GLUTATHIONE HYDROLASE 6"/>
    <property type="match status" value="1"/>
</dbReference>
<dbReference type="InterPro" id="IPR052688">
    <property type="entry name" value="Gamma-glutamyltransfase"/>
</dbReference>
<sequence>MCSKQGGPVNEVRSKQGVPVERSVHSKQVSSIFFITGGVFTSVYFNGITQNASVLNAIPIDASPIPYGIPTVLQGLWSLHQAHGRMPWSELFSPAIHLASQGFLMDNNLHAALQKNQMKTTSSKGLQHLFYDHNGLKSVGATVANVQLANVLEIARTMVDAALPDTLIQKLLSDIDTDREMFRDTLSMVHPMSSDPIGLHLDGMTLFSSSVPSSGGILSSSVQDVYQKHKNMSSATISEMLINTLKTMYRVVGAWPPGTTDNGSAGVRRQQDMAPVGSNVLVADSHGDILVISLTLNSTFGSGFLSPSTGILLSDFVQGAASVASSTVSFWACPSVLLGSDNEVMGLAGRGGSSLPFSLAQVLLSQILLQTDLPESINRTVPNVTPADSDPWLRYFGLQGSEPEAPIAIEVRAEHIHVVMAPSCSCHHAGL</sequence>
<dbReference type="Pfam" id="PF01019">
    <property type="entry name" value="G_glu_transpept"/>
    <property type="match status" value="2"/>
</dbReference>
<gene>
    <name evidence="3" type="ORF">RIMI_LOCUS19043609</name>
</gene>
<dbReference type="PANTHER" id="PTHR47278">
    <property type="entry name" value="GLUTATHIONE HYDROLASE 6"/>
    <property type="match status" value="1"/>
</dbReference>
<dbReference type="Proteomes" id="UP001176940">
    <property type="component" value="Unassembled WGS sequence"/>
</dbReference>
<evidence type="ECO:0000256" key="1">
    <source>
        <dbReference type="ARBA" id="ARBA00009381"/>
    </source>
</evidence>
<accession>A0ABN9MDL2</accession>
<evidence type="ECO:0000313" key="3">
    <source>
        <dbReference type="EMBL" id="CAJ0964291.1"/>
    </source>
</evidence>
<dbReference type="PRINTS" id="PR01210">
    <property type="entry name" value="GGTRANSPTASE"/>
</dbReference>
<organism evidence="3 4">
    <name type="scientific">Ranitomeya imitator</name>
    <name type="common">mimic poison frog</name>
    <dbReference type="NCBI Taxonomy" id="111125"/>
    <lineage>
        <taxon>Eukaryota</taxon>
        <taxon>Metazoa</taxon>
        <taxon>Chordata</taxon>
        <taxon>Craniata</taxon>
        <taxon>Vertebrata</taxon>
        <taxon>Euteleostomi</taxon>
        <taxon>Amphibia</taxon>
        <taxon>Batrachia</taxon>
        <taxon>Anura</taxon>
        <taxon>Neobatrachia</taxon>
        <taxon>Hyloidea</taxon>
        <taxon>Dendrobatidae</taxon>
        <taxon>Dendrobatinae</taxon>
        <taxon>Ranitomeya</taxon>
    </lineage>
</organism>
<dbReference type="InterPro" id="IPR043137">
    <property type="entry name" value="GGT_ssub_C"/>
</dbReference>
<dbReference type="SUPFAM" id="SSF56235">
    <property type="entry name" value="N-terminal nucleophile aminohydrolases (Ntn hydrolases)"/>
    <property type="match status" value="1"/>
</dbReference>
<protein>
    <recommendedName>
        <fullName evidence="5">Gamma-glutamyltransferase 7</fullName>
    </recommendedName>
</protein>
<proteinExistence type="inferred from homology"/>
<comment type="similarity">
    <text evidence="1">Belongs to the gamma-glutamyltransferase family.</text>
</comment>
<dbReference type="InterPro" id="IPR029055">
    <property type="entry name" value="Ntn_hydrolases_N"/>
</dbReference>
<evidence type="ECO:0000256" key="2">
    <source>
        <dbReference type="SAM" id="MobiDB-lite"/>
    </source>
</evidence>
<feature type="region of interest" description="Disordered" evidence="2">
    <location>
        <begin position="1"/>
        <end position="20"/>
    </location>
</feature>
<keyword evidence="4" id="KW-1185">Reference proteome</keyword>
<reference evidence="3" key="1">
    <citation type="submission" date="2023-07" db="EMBL/GenBank/DDBJ databases">
        <authorList>
            <person name="Stuckert A."/>
        </authorList>
    </citation>
    <scope>NUCLEOTIDE SEQUENCE</scope>
</reference>
<evidence type="ECO:0000313" key="4">
    <source>
        <dbReference type="Proteomes" id="UP001176940"/>
    </source>
</evidence>
<comment type="caution">
    <text evidence="3">The sequence shown here is derived from an EMBL/GenBank/DDBJ whole genome shotgun (WGS) entry which is preliminary data.</text>
</comment>
<name>A0ABN9MDL2_9NEOB</name>